<evidence type="ECO:0000313" key="1">
    <source>
        <dbReference type="EMBL" id="PFH44907.1"/>
    </source>
</evidence>
<gene>
    <name evidence="1" type="ORF">AMATHDRAFT_10457</name>
</gene>
<name>A0A2A9N9P3_9AGAR</name>
<sequence length="63" mass="7273">MEALKDAPQVTIDSFFEVQENCFLVWTLSKTLLKTYGKEITWLMPFMETATSSPPEDKQKKSN</sequence>
<reference evidence="1 2" key="1">
    <citation type="submission" date="2014-02" db="EMBL/GenBank/DDBJ databases">
        <title>Transposable element dynamics among asymbiotic and ectomycorrhizal Amanita fungi.</title>
        <authorList>
            <consortium name="DOE Joint Genome Institute"/>
            <person name="Hess J."/>
            <person name="Skrede I."/>
            <person name="Wolfe B."/>
            <person name="LaButti K."/>
            <person name="Ohm R.A."/>
            <person name="Grigoriev I.V."/>
            <person name="Pringle A."/>
        </authorList>
    </citation>
    <scope>NUCLEOTIDE SEQUENCE [LARGE SCALE GENOMIC DNA]</scope>
    <source>
        <strain evidence="1 2">SKay4041</strain>
    </source>
</reference>
<protein>
    <submittedName>
        <fullName evidence="1">Uncharacterized protein</fullName>
    </submittedName>
</protein>
<dbReference type="EMBL" id="KZ302712">
    <property type="protein sequence ID" value="PFH44907.1"/>
    <property type="molecule type" value="Genomic_DNA"/>
</dbReference>
<accession>A0A2A9N9P3</accession>
<organism evidence="1 2">
    <name type="scientific">Amanita thiersii Skay4041</name>
    <dbReference type="NCBI Taxonomy" id="703135"/>
    <lineage>
        <taxon>Eukaryota</taxon>
        <taxon>Fungi</taxon>
        <taxon>Dikarya</taxon>
        <taxon>Basidiomycota</taxon>
        <taxon>Agaricomycotina</taxon>
        <taxon>Agaricomycetes</taxon>
        <taxon>Agaricomycetidae</taxon>
        <taxon>Agaricales</taxon>
        <taxon>Pluteineae</taxon>
        <taxon>Amanitaceae</taxon>
        <taxon>Amanita</taxon>
    </lineage>
</organism>
<dbReference type="Proteomes" id="UP000242287">
    <property type="component" value="Unassembled WGS sequence"/>
</dbReference>
<proteinExistence type="predicted"/>
<keyword evidence="2" id="KW-1185">Reference proteome</keyword>
<dbReference type="AlphaFoldDB" id="A0A2A9N9P3"/>
<evidence type="ECO:0000313" key="2">
    <source>
        <dbReference type="Proteomes" id="UP000242287"/>
    </source>
</evidence>